<dbReference type="GO" id="GO:0006629">
    <property type="term" value="P:lipid metabolic process"/>
    <property type="evidence" value="ECO:0007669"/>
    <property type="project" value="InterPro"/>
</dbReference>
<gene>
    <name evidence="3" type="ORF">PL11_008390</name>
</gene>
<dbReference type="OrthoDB" id="384721at2"/>
<keyword evidence="1" id="KW-0812">Transmembrane</keyword>
<dbReference type="PANTHER" id="PTHR46211">
    <property type="entry name" value="GLYCEROPHOSPHORYL DIESTER PHOSPHODIESTERASE"/>
    <property type="match status" value="1"/>
</dbReference>
<organism evidence="3 4">
    <name type="scientific">Lentilactobacillus curieae</name>
    <dbReference type="NCBI Taxonomy" id="1138822"/>
    <lineage>
        <taxon>Bacteria</taxon>
        <taxon>Bacillati</taxon>
        <taxon>Bacillota</taxon>
        <taxon>Bacilli</taxon>
        <taxon>Lactobacillales</taxon>
        <taxon>Lactobacillaceae</taxon>
        <taxon>Lentilactobacillus</taxon>
    </lineage>
</organism>
<evidence type="ECO:0000259" key="2">
    <source>
        <dbReference type="PROSITE" id="PS51704"/>
    </source>
</evidence>
<dbReference type="KEGG" id="lcu:PL11_008390"/>
<feature type="transmembrane region" description="Helical" evidence="1">
    <location>
        <begin position="114"/>
        <end position="135"/>
    </location>
</feature>
<dbReference type="RefSeq" id="WP_052127787.1">
    <property type="nucleotide sequence ID" value="NZ_CP018906.1"/>
</dbReference>
<dbReference type="EMBL" id="CP018906">
    <property type="protein sequence ID" value="AQW21929.1"/>
    <property type="molecule type" value="Genomic_DNA"/>
</dbReference>
<keyword evidence="1" id="KW-0472">Membrane</keyword>
<feature type="transmembrane region" description="Helical" evidence="1">
    <location>
        <begin position="68"/>
        <end position="93"/>
    </location>
</feature>
<evidence type="ECO:0000313" key="4">
    <source>
        <dbReference type="Proteomes" id="UP000030361"/>
    </source>
</evidence>
<dbReference type="CDD" id="cd08579">
    <property type="entry name" value="GDPD_memb_like"/>
    <property type="match status" value="1"/>
</dbReference>
<reference evidence="3 4" key="1">
    <citation type="journal article" date="2015" name="Genome Announc.">
        <title>Genome Sequence of Lactobacillus curieae CCTCC M 2011381T, a Novel Producer of Gamma-aminobutyric Acid.</title>
        <authorList>
            <person name="Wang Y."/>
            <person name="Wang Y."/>
            <person name="Lang C."/>
            <person name="Wei D."/>
            <person name="Xu P."/>
            <person name="Xie J."/>
        </authorList>
    </citation>
    <scope>NUCLEOTIDE SEQUENCE [LARGE SCALE GENOMIC DNA]</scope>
    <source>
        <strain evidence="3 4">CCTCC M 2011381</strain>
    </source>
</reference>
<dbReference type="PROSITE" id="PS51704">
    <property type="entry name" value="GP_PDE"/>
    <property type="match status" value="1"/>
</dbReference>
<dbReference type="PANTHER" id="PTHR46211:SF8">
    <property type="entry name" value="PHOSPHODIESTERASE"/>
    <property type="match status" value="1"/>
</dbReference>
<dbReference type="SUPFAM" id="SSF51695">
    <property type="entry name" value="PLC-like phosphodiesterases"/>
    <property type="match status" value="1"/>
</dbReference>
<dbReference type="InterPro" id="IPR017946">
    <property type="entry name" value="PLC-like_Pdiesterase_TIM-brl"/>
</dbReference>
<keyword evidence="1" id="KW-1133">Transmembrane helix</keyword>
<feature type="transmembrane region" description="Helical" evidence="1">
    <location>
        <begin position="21"/>
        <end position="48"/>
    </location>
</feature>
<protein>
    <recommendedName>
        <fullName evidence="2">GP-PDE domain-containing protein</fullName>
    </recommendedName>
</protein>
<feature type="transmembrane region" description="Helical" evidence="1">
    <location>
        <begin position="211"/>
        <end position="239"/>
    </location>
</feature>
<feature type="domain" description="GP-PDE" evidence="2">
    <location>
        <begin position="340"/>
        <end position="568"/>
    </location>
</feature>
<accession>A0A1S6QK11</accession>
<feature type="transmembrane region" description="Helical" evidence="1">
    <location>
        <begin position="312"/>
        <end position="332"/>
    </location>
</feature>
<keyword evidence="4" id="KW-1185">Reference proteome</keyword>
<proteinExistence type="predicted"/>
<evidence type="ECO:0000313" key="3">
    <source>
        <dbReference type="EMBL" id="AQW21929.1"/>
    </source>
</evidence>
<evidence type="ECO:0000256" key="1">
    <source>
        <dbReference type="SAM" id="Phobius"/>
    </source>
</evidence>
<dbReference type="GO" id="GO:0008081">
    <property type="term" value="F:phosphoric diester hydrolase activity"/>
    <property type="evidence" value="ECO:0007669"/>
    <property type="project" value="InterPro"/>
</dbReference>
<dbReference type="Pfam" id="PF10110">
    <property type="entry name" value="GPDPase_memb"/>
    <property type="match status" value="1"/>
</dbReference>
<dbReference type="InterPro" id="IPR030395">
    <property type="entry name" value="GP_PDE_dom"/>
</dbReference>
<dbReference type="AlphaFoldDB" id="A0A1S6QK11"/>
<dbReference type="InterPro" id="IPR018476">
    <property type="entry name" value="GlyceroP-diester-Pdiesterase_M"/>
</dbReference>
<feature type="transmembrane region" description="Helical" evidence="1">
    <location>
        <begin position="251"/>
        <end position="278"/>
    </location>
</feature>
<dbReference type="Proteomes" id="UP000030361">
    <property type="component" value="Chromosome"/>
</dbReference>
<sequence>MISALLTATAAFKKRFSQYMILLISMNVVLAMLVVAFKWVTGYVLSLLGIPYVSYTNALQIIKNPTAVLVLLVILILLLVTVYWQFAFILLGLKQIENHNFSLRYLIGSSLESLLHLSGWEILFFIFYFVLILPLSQVIFSSRLLGKIVVPDFIIEFLETQPLLIAASLFALAIIIYVAIRMVFVLPLMIYGRLRVRRAIKESLQISRGNFWKLVITIAFLTFMTRVVVYGLFLVIYGFQVFWDSVGKPDSLIFGVLNLSLVQLINLVGSAWTLVVLFRFVLLFPRMKAYFASSLRVDFRAHESTRWRFKSLPTLILAVVGLFFLAGNVVFLSNSLGKMPLTISHRGVNNNNGVQNTIPAMAKTIRNKPDYIEMDIQETKDNQFVVMHDPNLKNLTGVNKRPKQLTLRQITKLTAKENGHKAKVPSFDRYFSYARRHHQKLLIEIKTQPDDSKGMVGRFAKKYAALIIRNNDMVHSLDYSVVQQLKRRVPQIYVSYIIPYSLTYPTSRANAYTVEQTTLDDSFVEAAHSQRKQVFAWTVNDPDQMDSMISMGTNAIITDRLSELRSQIDEFKGQPGYAEKILYYFVTTPATTGGTSQGV</sequence>
<dbReference type="Gene3D" id="3.20.20.190">
    <property type="entry name" value="Phosphatidylinositol (PI) phosphodiesterase"/>
    <property type="match status" value="1"/>
</dbReference>
<dbReference type="Pfam" id="PF03009">
    <property type="entry name" value="GDPD"/>
    <property type="match status" value="1"/>
</dbReference>
<feature type="transmembrane region" description="Helical" evidence="1">
    <location>
        <begin position="163"/>
        <end position="190"/>
    </location>
</feature>
<name>A0A1S6QK11_9LACO</name>